<protein>
    <submittedName>
        <fullName evidence="1">Uncharacterized protein</fullName>
    </submittedName>
</protein>
<evidence type="ECO:0000313" key="2">
    <source>
        <dbReference type="Proteomes" id="UP000245626"/>
    </source>
</evidence>
<accession>A0ACD0P1S1</accession>
<reference evidence="1 2" key="1">
    <citation type="journal article" date="2018" name="Mol. Biol. Evol.">
        <title>Broad Genomic Sampling Reveals a Smut Pathogenic Ancestry of the Fungal Clade Ustilaginomycotina.</title>
        <authorList>
            <person name="Kijpornyongpan T."/>
            <person name="Mondo S.J."/>
            <person name="Barry K."/>
            <person name="Sandor L."/>
            <person name="Lee J."/>
            <person name="Lipzen A."/>
            <person name="Pangilinan J."/>
            <person name="LaButti K."/>
            <person name="Hainaut M."/>
            <person name="Henrissat B."/>
            <person name="Grigoriev I.V."/>
            <person name="Spatafora J.W."/>
            <person name="Aime M.C."/>
        </authorList>
    </citation>
    <scope>NUCLEOTIDE SEQUENCE [LARGE SCALE GENOMIC DNA]</scope>
    <source>
        <strain evidence="1 2">SA 807</strain>
    </source>
</reference>
<name>A0ACD0P1S1_9BASI</name>
<sequence length="311" mass="34043">MTSPLLRPPPPSLLLEIPRFPFGLPSCRLTINGASDKHRISPSCLAPHYVGETSQNHIVENKVASEVPGAPSPGLGPTKDAWAHGWLESLREYLFDANVISNDTSSTTASDPSKNAPTSGAPPSQQHDQVEMDREREPTEPSPELIDPTIPAEITRLGLAWLRSRAIQTFSRPEESRHLVYSLVQPGSVEIFLVEASPQVRSASPGLCAEDLPRASEQIKIVQLQVDTFPSITDKPLPSTTGSARARQPKGKESFCATYHLRQSPSPKVVFWLESCRPAHSIVAHGTSQGFQWDRRVGALSPLVKNLDYQN</sequence>
<keyword evidence="2" id="KW-1185">Reference proteome</keyword>
<gene>
    <name evidence="1" type="ORF">IE53DRAFT_385648</name>
</gene>
<proteinExistence type="predicted"/>
<evidence type="ECO:0000313" key="1">
    <source>
        <dbReference type="EMBL" id="PWN51967.1"/>
    </source>
</evidence>
<dbReference type="EMBL" id="KZ819805">
    <property type="protein sequence ID" value="PWN51967.1"/>
    <property type="molecule type" value="Genomic_DNA"/>
</dbReference>
<dbReference type="Proteomes" id="UP000245626">
    <property type="component" value="Unassembled WGS sequence"/>
</dbReference>
<organism evidence="1 2">
    <name type="scientific">Violaceomyces palustris</name>
    <dbReference type="NCBI Taxonomy" id="1673888"/>
    <lineage>
        <taxon>Eukaryota</taxon>
        <taxon>Fungi</taxon>
        <taxon>Dikarya</taxon>
        <taxon>Basidiomycota</taxon>
        <taxon>Ustilaginomycotina</taxon>
        <taxon>Ustilaginomycetes</taxon>
        <taxon>Violaceomycetales</taxon>
        <taxon>Violaceomycetaceae</taxon>
        <taxon>Violaceomyces</taxon>
    </lineage>
</organism>